<dbReference type="GO" id="GO:0004413">
    <property type="term" value="F:homoserine kinase activity"/>
    <property type="evidence" value="ECO:0007669"/>
    <property type="project" value="UniProtKB-EC"/>
</dbReference>
<organism evidence="2 3">
    <name type="scientific">Catenuloplanes indicus</name>
    <dbReference type="NCBI Taxonomy" id="137267"/>
    <lineage>
        <taxon>Bacteria</taxon>
        <taxon>Bacillati</taxon>
        <taxon>Actinomycetota</taxon>
        <taxon>Actinomycetes</taxon>
        <taxon>Micromonosporales</taxon>
        <taxon>Micromonosporaceae</taxon>
        <taxon>Catenuloplanes</taxon>
    </lineage>
</organism>
<reference evidence="2 3" key="1">
    <citation type="submission" date="2023-07" db="EMBL/GenBank/DDBJ databases">
        <title>Sequencing the genomes of 1000 actinobacteria strains.</title>
        <authorList>
            <person name="Klenk H.-P."/>
        </authorList>
    </citation>
    <scope>NUCLEOTIDE SEQUENCE [LARGE SCALE GENOMIC DNA]</scope>
    <source>
        <strain evidence="2 3">DSM 44709</strain>
    </source>
</reference>
<keyword evidence="2" id="KW-0418">Kinase</keyword>
<dbReference type="SUPFAM" id="SSF56112">
    <property type="entry name" value="Protein kinase-like (PK-like)"/>
    <property type="match status" value="1"/>
</dbReference>
<evidence type="ECO:0000259" key="1">
    <source>
        <dbReference type="Pfam" id="PF01636"/>
    </source>
</evidence>
<dbReference type="Proteomes" id="UP001240236">
    <property type="component" value="Unassembled WGS sequence"/>
</dbReference>
<protein>
    <submittedName>
        <fullName evidence="2">Homoserine kinase type II</fullName>
        <ecNumber evidence="2">2.7.1.39</ecNumber>
    </submittedName>
</protein>
<dbReference type="RefSeq" id="WP_307238861.1">
    <property type="nucleotide sequence ID" value="NZ_JAUSUZ010000001.1"/>
</dbReference>
<dbReference type="EC" id="2.7.1.39" evidence="2"/>
<dbReference type="Gene3D" id="3.90.1200.10">
    <property type="match status" value="1"/>
</dbReference>
<proteinExistence type="predicted"/>
<gene>
    <name evidence="2" type="ORF">J2S42_002588</name>
</gene>
<keyword evidence="2" id="KW-0808">Transferase</keyword>
<dbReference type="InterPro" id="IPR002575">
    <property type="entry name" value="Aminoglycoside_PTrfase"/>
</dbReference>
<evidence type="ECO:0000313" key="3">
    <source>
        <dbReference type="Proteomes" id="UP001240236"/>
    </source>
</evidence>
<comment type="caution">
    <text evidence="2">The sequence shown here is derived from an EMBL/GenBank/DDBJ whole genome shotgun (WGS) entry which is preliminary data.</text>
</comment>
<evidence type="ECO:0000313" key="2">
    <source>
        <dbReference type="EMBL" id="MDQ0365919.1"/>
    </source>
</evidence>
<dbReference type="AlphaFoldDB" id="A0AAE3VY58"/>
<dbReference type="Pfam" id="PF01636">
    <property type="entry name" value="APH"/>
    <property type="match status" value="1"/>
</dbReference>
<feature type="domain" description="Aminoglycoside phosphotransferase" evidence="1">
    <location>
        <begin position="4"/>
        <end position="217"/>
    </location>
</feature>
<dbReference type="EMBL" id="JAUSUZ010000001">
    <property type="protein sequence ID" value="MDQ0365919.1"/>
    <property type="molecule type" value="Genomic_DNA"/>
</dbReference>
<dbReference type="InterPro" id="IPR011009">
    <property type="entry name" value="Kinase-like_dom_sf"/>
</dbReference>
<sequence>MRAICRGAHASRWEVTAGGERFTLTRAPAHARAALEAGLGALDRLAEWGIGTGPAERTVHGGLTSENAITVLALARRAEGRPLHPADPVDARWWGGLLGAAHRALDGFDHPGLQHHPAGWHGLDPGAPHLPPATRDAVARAVAAVTRLCVTDRLTYGVLHRDPSAPLFLIDPATGRTGVLGWGPAGTGPLVYDLAAAVLSADGPEARAELIDAYARAGPVHRDEIEIALPVLIELRRAVLAARRPVIRAS</sequence>
<name>A0AAE3VY58_9ACTN</name>
<keyword evidence="3" id="KW-1185">Reference proteome</keyword>
<accession>A0AAE3VY58</accession>